<comment type="caution">
    <text evidence="2">The sequence shown here is derived from an EMBL/GenBank/DDBJ whole genome shotgun (WGS) entry which is preliminary data.</text>
</comment>
<keyword evidence="3" id="KW-1185">Reference proteome</keyword>
<reference evidence="2" key="2">
    <citation type="journal article" date="2023" name="IMA Fungus">
        <title>Comparative genomic study of the Penicillium genus elucidates a diverse pangenome and 15 lateral gene transfer events.</title>
        <authorList>
            <person name="Petersen C."/>
            <person name="Sorensen T."/>
            <person name="Nielsen M.R."/>
            <person name="Sondergaard T.E."/>
            <person name="Sorensen J.L."/>
            <person name="Fitzpatrick D.A."/>
            <person name="Frisvad J.C."/>
            <person name="Nielsen K.L."/>
        </authorList>
    </citation>
    <scope>NUCLEOTIDE SEQUENCE</scope>
    <source>
        <strain evidence="2">IBT 30069</strain>
    </source>
</reference>
<organism evidence="2 3">
    <name type="scientific">Penicillium angulare</name>
    <dbReference type="NCBI Taxonomy" id="116970"/>
    <lineage>
        <taxon>Eukaryota</taxon>
        <taxon>Fungi</taxon>
        <taxon>Dikarya</taxon>
        <taxon>Ascomycota</taxon>
        <taxon>Pezizomycotina</taxon>
        <taxon>Eurotiomycetes</taxon>
        <taxon>Eurotiomycetidae</taxon>
        <taxon>Eurotiales</taxon>
        <taxon>Aspergillaceae</taxon>
        <taxon>Penicillium</taxon>
    </lineage>
</organism>
<dbReference type="OrthoDB" id="4319450at2759"/>
<name>A0A9W9K685_9EURO</name>
<keyword evidence="1" id="KW-0732">Signal</keyword>
<evidence type="ECO:0000313" key="2">
    <source>
        <dbReference type="EMBL" id="KAJ5094619.1"/>
    </source>
</evidence>
<dbReference type="PROSITE" id="PS51257">
    <property type="entry name" value="PROKAR_LIPOPROTEIN"/>
    <property type="match status" value="1"/>
</dbReference>
<proteinExistence type="predicted"/>
<evidence type="ECO:0000256" key="1">
    <source>
        <dbReference type="SAM" id="SignalP"/>
    </source>
</evidence>
<reference evidence="2" key="1">
    <citation type="submission" date="2022-11" db="EMBL/GenBank/DDBJ databases">
        <authorList>
            <person name="Petersen C."/>
        </authorList>
    </citation>
    <scope>NUCLEOTIDE SEQUENCE</scope>
    <source>
        <strain evidence="2">IBT 30069</strain>
    </source>
</reference>
<protein>
    <submittedName>
        <fullName evidence="2">Uncharacterized protein</fullName>
    </submittedName>
</protein>
<gene>
    <name evidence="2" type="ORF">N7456_010480</name>
</gene>
<sequence length="105" mass="11636">MRFSVASVVLAFASVSSCMHITSPLDNACIDLTQQLEVHWYAEANEVVATPYVSIRLANQRGAWPNVNQPLALDHEYTIPTRQGYVVFPRMSNADAEHFASINNG</sequence>
<dbReference type="Proteomes" id="UP001149165">
    <property type="component" value="Unassembled WGS sequence"/>
</dbReference>
<evidence type="ECO:0000313" key="3">
    <source>
        <dbReference type="Proteomes" id="UP001149165"/>
    </source>
</evidence>
<feature type="signal peptide" evidence="1">
    <location>
        <begin position="1"/>
        <end position="18"/>
    </location>
</feature>
<accession>A0A9W9K685</accession>
<feature type="chain" id="PRO_5040899481" evidence="1">
    <location>
        <begin position="19"/>
        <end position="105"/>
    </location>
</feature>
<dbReference type="EMBL" id="JAPQKH010000006">
    <property type="protein sequence ID" value="KAJ5094619.1"/>
    <property type="molecule type" value="Genomic_DNA"/>
</dbReference>
<dbReference type="AlphaFoldDB" id="A0A9W9K685"/>